<feature type="domain" description="HTH LytTR-type" evidence="1">
    <location>
        <begin position="44"/>
        <end position="147"/>
    </location>
</feature>
<evidence type="ECO:0000313" key="2">
    <source>
        <dbReference type="EMBL" id="KRL65055.1"/>
    </source>
</evidence>
<organism evidence="2 3">
    <name type="scientific">Lentilactobacillus diolivorans DSM 14421</name>
    <dbReference type="NCBI Taxonomy" id="1423739"/>
    <lineage>
        <taxon>Bacteria</taxon>
        <taxon>Bacillati</taxon>
        <taxon>Bacillota</taxon>
        <taxon>Bacilli</taxon>
        <taxon>Lactobacillales</taxon>
        <taxon>Lactobacillaceae</taxon>
        <taxon>Lentilactobacillus</taxon>
    </lineage>
</organism>
<dbReference type="EMBL" id="AZEY01000077">
    <property type="protein sequence ID" value="KRL65055.1"/>
    <property type="molecule type" value="Genomic_DNA"/>
</dbReference>
<dbReference type="Pfam" id="PF04397">
    <property type="entry name" value="LytTR"/>
    <property type="match status" value="1"/>
</dbReference>
<dbReference type="InterPro" id="IPR046947">
    <property type="entry name" value="LytR-like"/>
</dbReference>
<name>A0A0R1S811_9LACO</name>
<gene>
    <name evidence="2" type="ORF">FC85_GL000550</name>
</gene>
<keyword evidence="2" id="KW-0238">DNA-binding</keyword>
<dbReference type="Gene3D" id="2.40.50.1020">
    <property type="entry name" value="LytTr DNA-binding domain"/>
    <property type="match status" value="1"/>
</dbReference>
<dbReference type="AlphaFoldDB" id="A0A0R1S811"/>
<dbReference type="Proteomes" id="UP000052013">
    <property type="component" value="Unassembled WGS sequence"/>
</dbReference>
<sequence length="149" mass="17951">MKVRIEIDDQLTEKEIVIKAPSYDSEVQNLYRIIQKQTEQTQSLVFYKDNSEFYLDFDSILFFETDDRQVHAHTTDDDYQIHFRLYELENKLPDQFIRISKSAIINLNNIFSLTRSVSGTLVKFQNSHKQVYVSRRYYKQLKDRLQRRG</sequence>
<dbReference type="PANTHER" id="PTHR37299:SF4">
    <property type="entry name" value="TRANSCRIPTIONAL REGULATOR"/>
    <property type="match status" value="1"/>
</dbReference>
<dbReference type="GO" id="GO:0000156">
    <property type="term" value="F:phosphorelay response regulator activity"/>
    <property type="evidence" value="ECO:0007669"/>
    <property type="project" value="InterPro"/>
</dbReference>
<dbReference type="PANTHER" id="PTHR37299">
    <property type="entry name" value="TRANSCRIPTIONAL REGULATOR-RELATED"/>
    <property type="match status" value="1"/>
</dbReference>
<comment type="caution">
    <text evidence="2">The sequence shown here is derived from an EMBL/GenBank/DDBJ whole genome shotgun (WGS) entry which is preliminary data.</text>
</comment>
<dbReference type="PATRIC" id="fig|1423739.3.peg.578"/>
<dbReference type="STRING" id="1423739.FC85_GL000550"/>
<reference evidence="2 3" key="1">
    <citation type="journal article" date="2015" name="Genome Announc.">
        <title>Expanding the biotechnology potential of lactobacilli through comparative genomics of 213 strains and associated genera.</title>
        <authorList>
            <person name="Sun Z."/>
            <person name="Harris H.M."/>
            <person name="McCann A."/>
            <person name="Guo C."/>
            <person name="Argimon S."/>
            <person name="Zhang W."/>
            <person name="Yang X."/>
            <person name="Jeffery I.B."/>
            <person name="Cooney J.C."/>
            <person name="Kagawa T.F."/>
            <person name="Liu W."/>
            <person name="Song Y."/>
            <person name="Salvetti E."/>
            <person name="Wrobel A."/>
            <person name="Rasinkangas P."/>
            <person name="Parkhill J."/>
            <person name="Rea M.C."/>
            <person name="O'Sullivan O."/>
            <person name="Ritari J."/>
            <person name="Douillard F.P."/>
            <person name="Paul Ross R."/>
            <person name="Yang R."/>
            <person name="Briner A.E."/>
            <person name="Felis G.E."/>
            <person name="de Vos W.M."/>
            <person name="Barrangou R."/>
            <person name="Klaenhammer T.R."/>
            <person name="Caufield P.W."/>
            <person name="Cui Y."/>
            <person name="Zhang H."/>
            <person name="O'Toole P.W."/>
        </authorList>
    </citation>
    <scope>NUCLEOTIDE SEQUENCE [LARGE SCALE GENOMIC DNA]</scope>
    <source>
        <strain evidence="2 3">DSM 14421</strain>
    </source>
</reference>
<proteinExistence type="predicted"/>
<dbReference type="SMART" id="SM00850">
    <property type="entry name" value="LytTR"/>
    <property type="match status" value="1"/>
</dbReference>
<evidence type="ECO:0000313" key="3">
    <source>
        <dbReference type="Proteomes" id="UP000052013"/>
    </source>
</evidence>
<dbReference type="RefSeq" id="WP_057865024.1">
    <property type="nucleotide sequence ID" value="NZ_AZEY01000077.1"/>
</dbReference>
<evidence type="ECO:0000259" key="1">
    <source>
        <dbReference type="PROSITE" id="PS50930"/>
    </source>
</evidence>
<protein>
    <submittedName>
        <fullName evidence="2">LytTr DNA-binding domain protein</fullName>
    </submittedName>
</protein>
<dbReference type="InterPro" id="IPR007492">
    <property type="entry name" value="LytTR_DNA-bd_dom"/>
</dbReference>
<dbReference type="PROSITE" id="PS50930">
    <property type="entry name" value="HTH_LYTTR"/>
    <property type="match status" value="1"/>
</dbReference>
<accession>A0A0R1S811</accession>
<dbReference type="GO" id="GO:0003677">
    <property type="term" value="F:DNA binding"/>
    <property type="evidence" value="ECO:0007669"/>
    <property type="project" value="UniProtKB-KW"/>
</dbReference>